<name>A0A5P1EXJ1_ASPOF</name>
<evidence type="ECO:0000313" key="7">
    <source>
        <dbReference type="Proteomes" id="UP000243459"/>
    </source>
</evidence>
<feature type="region of interest" description="Disordered" evidence="4">
    <location>
        <begin position="39"/>
        <end position="71"/>
    </location>
</feature>
<dbReference type="GO" id="GO:0000145">
    <property type="term" value="C:exocyst"/>
    <property type="evidence" value="ECO:0007669"/>
    <property type="project" value="InterPro"/>
</dbReference>
<dbReference type="Gramene" id="ONK70564">
    <property type="protein sequence ID" value="ONK70564"/>
    <property type="gene ID" value="A4U43_C05F35010"/>
</dbReference>
<dbReference type="Proteomes" id="UP000243459">
    <property type="component" value="Chromosome 5"/>
</dbReference>
<feature type="compositionally biased region" description="Low complexity" evidence="4">
    <location>
        <begin position="546"/>
        <end position="556"/>
    </location>
</feature>
<reference evidence="7" key="1">
    <citation type="journal article" date="2017" name="Nat. Commun.">
        <title>The asparagus genome sheds light on the origin and evolution of a young Y chromosome.</title>
        <authorList>
            <person name="Harkess A."/>
            <person name="Zhou J."/>
            <person name="Xu C."/>
            <person name="Bowers J.E."/>
            <person name="Van der Hulst R."/>
            <person name="Ayyampalayam S."/>
            <person name="Mercati F."/>
            <person name="Riccardi P."/>
            <person name="McKain M.R."/>
            <person name="Kakrana A."/>
            <person name="Tang H."/>
            <person name="Ray J."/>
            <person name="Groenendijk J."/>
            <person name="Arikit S."/>
            <person name="Mathioni S.M."/>
            <person name="Nakano M."/>
            <person name="Shan H."/>
            <person name="Telgmann-Rauber A."/>
            <person name="Kanno A."/>
            <person name="Yue Z."/>
            <person name="Chen H."/>
            <person name="Li W."/>
            <person name="Chen Y."/>
            <person name="Xu X."/>
            <person name="Zhang Y."/>
            <person name="Luo S."/>
            <person name="Chen H."/>
            <person name="Gao J."/>
            <person name="Mao Z."/>
            <person name="Pires J.C."/>
            <person name="Luo M."/>
            <person name="Kudrna D."/>
            <person name="Wing R.A."/>
            <person name="Meyers B.C."/>
            <person name="Yi K."/>
            <person name="Kong H."/>
            <person name="Lavrijsen P."/>
            <person name="Sunseri F."/>
            <person name="Falavigna A."/>
            <person name="Ye Y."/>
            <person name="Leebens-Mack J.H."/>
            <person name="Chen G."/>
        </authorList>
    </citation>
    <scope>NUCLEOTIDE SEQUENCE [LARGE SCALE GENOMIC DNA]</scope>
    <source>
        <strain evidence="7">cv. DH0086</strain>
    </source>
</reference>
<feature type="region of interest" description="Disordered" evidence="4">
    <location>
        <begin position="532"/>
        <end position="561"/>
    </location>
</feature>
<dbReference type="AlphaFoldDB" id="A0A5P1EXJ1"/>
<dbReference type="InterPro" id="IPR046364">
    <property type="entry name" value="Exo70_C"/>
</dbReference>
<organism evidence="6 7">
    <name type="scientific">Asparagus officinalis</name>
    <name type="common">Garden asparagus</name>
    <dbReference type="NCBI Taxonomy" id="4686"/>
    <lineage>
        <taxon>Eukaryota</taxon>
        <taxon>Viridiplantae</taxon>
        <taxon>Streptophyta</taxon>
        <taxon>Embryophyta</taxon>
        <taxon>Tracheophyta</taxon>
        <taxon>Spermatophyta</taxon>
        <taxon>Magnoliopsida</taxon>
        <taxon>Liliopsida</taxon>
        <taxon>Asparagales</taxon>
        <taxon>Asparagaceae</taxon>
        <taxon>Asparagoideae</taxon>
        <taxon>Asparagus</taxon>
    </lineage>
</organism>
<evidence type="ECO:0000256" key="1">
    <source>
        <dbReference type="ARBA" id="ARBA00006756"/>
    </source>
</evidence>
<dbReference type="OMA" id="WAPNEAG"/>
<keyword evidence="7" id="KW-1185">Reference proteome</keyword>
<dbReference type="GO" id="GO:0005546">
    <property type="term" value="F:phosphatidylinositol-4,5-bisphosphate binding"/>
    <property type="evidence" value="ECO:0007669"/>
    <property type="project" value="InterPro"/>
</dbReference>
<dbReference type="PANTHER" id="PTHR12542:SF127">
    <property type="entry name" value="EXOCYST COMPLEX COMPONENT EXO70C1"/>
    <property type="match status" value="1"/>
</dbReference>
<evidence type="ECO:0000259" key="5">
    <source>
        <dbReference type="Pfam" id="PF03081"/>
    </source>
</evidence>
<keyword evidence="3" id="KW-0268">Exocytosis</keyword>
<feature type="compositionally biased region" description="Acidic residues" evidence="4">
    <location>
        <begin position="440"/>
        <end position="457"/>
    </location>
</feature>
<dbReference type="InterPro" id="IPR004140">
    <property type="entry name" value="Exo70"/>
</dbReference>
<protein>
    <recommendedName>
        <fullName evidence="3">Exocyst subunit Exo70 family protein</fullName>
    </recommendedName>
</protein>
<gene>
    <name evidence="6" type="ORF">A4U43_C05F35010</name>
</gene>
<comment type="similarity">
    <text evidence="1 3">Belongs to the EXO70 family.</text>
</comment>
<feature type="domain" description="Exocyst complex subunit Exo70 C-terminal" evidence="5">
    <location>
        <begin position="323"/>
        <end position="741"/>
    </location>
</feature>
<evidence type="ECO:0000313" key="6">
    <source>
        <dbReference type="EMBL" id="ONK70564.1"/>
    </source>
</evidence>
<dbReference type="EMBL" id="CM007385">
    <property type="protein sequence ID" value="ONK70564.1"/>
    <property type="molecule type" value="Genomic_DNA"/>
</dbReference>
<evidence type="ECO:0000256" key="2">
    <source>
        <dbReference type="ARBA" id="ARBA00022448"/>
    </source>
</evidence>
<feature type="region of interest" description="Disordered" evidence="4">
    <location>
        <begin position="408"/>
        <end position="458"/>
    </location>
</feature>
<feature type="region of interest" description="Disordered" evidence="4">
    <location>
        <begin position="211"/>
        <end position="251"/>
    </location>
</feature>
<keyword evidence="2 3" id="KW-0813">Transport</keyword>
<feature type="compositionally biased region" description="Basic and acidic residues" evidence="4">
    <location>
        <begin position="408"/>
        <end position="439"/>
    </location>
</feature>
<feature type="region of interest" description="Disordered" evidence="4">
    <location>
        <begin position="1"/>
        <end position="21"/>
    </location>
</feature>
<feature type="compositionally biased region" description="Acidic residues" evidence="4">
    <location>
        <begin position="59"/>
        <end position="71"/>
    </location>
</feature>
<dbReference type="PANTHER" id="PTHR12542">
    <property type="entry name" value="EXOCYST COMPLEX PROTEIN EXO70"/>
    <property type="match status" value="1"/>
</dbReference>
<dbReference type="Pfam" id="PF03081">
    <property type="entry name" value="Exo70_C"/>
    <property type="match status" value="1"/>
</dbReference>
<proteinExistence type="inferred from homology"/>
<dbReference type="Gene3D" id="1.20.1280.170">
    <property type="entry name" value="Exocyst complex component Exo70"/>
    <property type="match status" value="2"/>
</dbReference>
<dbReference type="SUPFAM" id="SSF74788">
    <property type="entry name" value="Cullin repeat-like"/>
    <property type="match status" value="1"/>
</dbReference>
<comment type="function">
    <text evidence="3">Component of the exocyst complex.</text>
</comment>
<dbReference type="GO" id="GO:0015031">
    <property type="term" value="P:protein transport"/>
    <property type="evidence" value="ECO:0007669"/>
    <property type="project" value="UniProtKB-KW"/>
</dbReference>
<feature type="compositionally biased region" description="Basic and acidic residues" evidence="4">
    <location>
        <begin position="532"/>
        <end position="545"/>
    </location>
</feature>
<dbReference type="InterPro" id="IPR016159">
    <property type="entry name" value="Cullin_repeat-like_dom_sf"/>
</dbReference>
<accession>A0A5P1EXJ1</accession>
<evidence type="ECO:0000256" key="3">
    <source>
        <dbReference type="RuleBase" id="RU365026"/>
    </source>
</evidence>
<evidence type="ECO:0000256" key="4">
    <source>
        <dbReference type="SAM" id="MobiDB-lite"/>
    </source>
</evidence>
<dbReference type="GO" id="GO:0006887">
    <property type="term" value="P:exocytosis"/>
    <property type="evidence" value="ECO:0007669"/>
    <property type="project" value="UniProtKB-KW"/>
</dbReference>
<feature type="compositionally biased region" description="Polar residues" evidence="4">
    <location>
        <begin position="10"/>
        <end position="21"/>
    </location>
</feature>
<keyword evidence="3" id="KW-0653">Protein transport</keyword>
<dbReference type="OrthoDB" id="1922221at2759"/>
<feature type="compositionally biased region" description="Basic and acidic residues" evidence="4">
    <location>
        <begin position="41"/>
        <end position="58"/>
    </location>
</feature>
<sequence>MDRTQPPIPQKSNSFSASTTSYEEKICHRNLSLGAVQFEETLNKKGEEEDEIKKPDRIEEGEEQDEQHEENAEADIIEETVHSDNLASLMDNVGQFLTILLSLGEGAKVDDDDENASNVPEIPETTIEKFVALVEKEIIKYESGEEKLLLEKNEDEPSILGAVEVLSKLTNALSPFTSNPKYYEVMNMTGAILHHTMSFFEDEFYSLLDESSKSSKDQGGSISKTKRPPSFSRMSHDHERPVASPSSEPNPADFFPASETLARLQAIAHSMISAGYEAECRLVFAACRRNAFKASMSDSGFEKIAIDDVQRMGWESLEGEIAKWNKSFCQAITTTFSLEHDLCYSVFTGHEEIASDIFYNFTSSATHNLLNFPEAIAITKRSSEKLFKVLDMYETLKDMMPMVDRLFPREGKPEEEQKSEKKPEEDVKLEEEKEEKSEDKLEEEDKPEEKLVEEESSSDAASIKAAISGVKCRLGEAAVAILCELENSIKSHAVKNAVPGGAIHPLTSYIMNYLEYACEYINTLEQIFKDHRNSDDNDEEGKIEGSSKNNSNNSHGSSDHTPFEAQVTQMMELLQLNLESKAKLYKEVALNNIFLMNNGRYIVQRIRGSPEVNRLLGNTWCRKRSSDLRQYHKNYQRETWSKVLECFKDAGLTVKGSVHKPVLKERFKSFNALFDEIHKVQSTWVVPDEQLKSELRVSITAVIVPAYRSFLARYGQYLDAGRQTEKYVKFAPEEVETLIDDLFGGNANTTMRRK</sequence>